<evidence type="ECO:0000256" key="1">
    <source>
        <dbReference type="SAM" id="MobiDB-lite"/>
    </source>
</evidence>
<feature type="compositionally biased region" description="Polar residues" evidence="1">
    <location>
        <begin position="68"/>
        <end position="79"/>
    </location>
</feature>
<accession>A0A9W7BXR8</accession>
<reference evidence="3" key="1">
    <citation type="journal article" date="2023" name="Commun. Biol.">
        <title>Genome analysis of Parmales, the sister group of diatoms, reveals the evolutionary specialization of diatoms from phago-mixotrophs to photoautotrophs.</title>
        <authorList>
            <person name="Ban H."/>
            <person name="Sato S."/>
            <person name="Yoshikawa S."/>
            <person name="Yamada K."/>
            <person name="Nakamura Y."/>
            <person name="Ichinomiya M."/>
            <person name="Sato N."/>
            <person name="Blanc-Mathieu R."/>
            <person name="Endo H."/>
            <person name="Kuwata A."/>
            <person name="Ogata H."/>
        </authorList>
    </citation>
    <scope>NUCLEOTIDE SEQUENCE [LARGE SCALE GENOMIC DNA]</scope>
    <source>
        <strain evidence="3">NIES 3699</strain>
    </source>
</reference>
<name>A0A9W7BXR8_9STRA</name>
<comment type="caution">
    <text evidence="2">The sequence shown here is derived from an EMBL/GenBank/DDBJ whole genome shotgun (WGS) entry which is preliminary data.</text>
</comment>
<dbReference type="EMBL" id="BRXX01000215">
    <property type="protein sequence ID" value="GMH98346.1"/>
    <property type="molecule type" value="Genomic_DNA"/>
</dbReference>
<feature type="compositionally biased region" description="Low complexity" evidence="1">
    <location>
        <begin position="12"/>
        <end position="24"/>
    </location>
</feature>
<feature type="region of interest" description="Disordered" evidence="1">
    <location>
        <begin position="480"/>
        <end position="518"/>
    </location>
</feature>
<dbReference type="InterPro" id="IPR011993">
    <property type="entry name" value="PH-like_dom_sf"/>
</dbReference>
<feature type="compositionally biased region" description="Basic and acidic residues" evidence="1">
    <location>
        <begin position="246"/>
        <end position="264"/>
    </location>
</feature>
<dbReference type="AlphaFoldDB" id="A0A9W7BXR8"/>
<dbReference type="Gene3D" id="2.30.29.30">
    <property type="entry name" value="Pleckstrin-homology domain (PH domain)/Phosphotyrosine-binding domain (PTB)"/>
    <property type="match status" value="1"/>
</dbReference>
<feature type="region of interest" description="Disordered" evidence="1">
    <location>
        <begin position="246"/>
        <end position="267"/>
    </location>
</feature>
<feature type="compositionally biased region" description="Gly residues" evidence="1">
    <location>
        <begin position="493"/>
        <end position="506"/>
    </location>
</feature>
<feature type="region of interest" description="Disordered" evidence="1">
    <location>
        <begin position="1"/>
        <end position="36"/>
    </location>
</feature>
<dbReference type="Proteomes" id="UP001165160">
    <property type="component" value="Unassembled WGS sequence"/>
</dbReference>
<protein>
    <submittedName>
        <fullName evidence="2">Uncharacterized protein</fullName>
    </submittedName>
</protein>
<gene>
    <name evidence="2" type="ORF">TrVE_jg12923</name>
</gene>
<evidence type="ECO:0000313" key="3">
    <source>
        <dbReference type="Proteomes" id="UP001165160"/>
    </source>
</evidence>
<keyword evidence="3" id="KW-1185">Reference proteome</keyword>
<proteinExistence type="predicted"/>
<feature type="region of interest" description="Disordered" evidence="1">
    <location>
        <begin position="53"/>
        <end position="79"/>
    </location>
</feature>
<evidence type="ECO:0000313" key="2">
    <source>
        <dbReference type="EMBL" id="GMH98346.1"/>
    </source>
</evidence>
<sequence>MSRPSSRKRSESSSLLSSIRSLISPPTPAPKRRRKKRIYYAKPSQWKVSDFWPEEEGWGGEGRERIDSQSSFESYDSIKSSPPLSVLDSMSQFSSLPPPLHSIFQSRSPLDRYSRRDRARAQLVTGGIKAMILEEIKKKANEERERKDVEEPLDTLEGKMSQAAFRIIYSEMTGGSGAGIKVLKHPRSSGQPRKIRIKFKEIEGSRLWLGDEIEEESSDEESVGGDEFGEESGWDHKELKYKVVNKKEKGGGEKRERTKGEATKGEGPYLHYRGGFMNRTKRRMDLSTLVDVKKGIQTDVLRREGGNQYKKHAFLSLLFEGEEERSLDLEVADGDVQVRDKLLHGFKFIVLKNQEFKKAMRAHSWDLDEKATNKKMREAWVGKSRAGENSDGVKVEIGPWLKQREIQRERERAGSVSTETIPDEKKIEENFNVIKDDDLGLPQEFVGLSRNSSSTSELSFSTALGNEECGGFMDSDLAAGAGGRPRQKATVGGFLGGGRGGGGGADDPGIGLSLEMEA</sequence>
<organism evidence="2 3">
    <name type="scientific">Triparma verrucosa</name>
    <dbReference type="NCBI Taxonomy" id="1606542"/>
    <lineage>
        <taxon>Eukaryota</taxon>
        <taxon>Sar</taxon>
        <taxon>Stramenopiles</taxon>
        <taxon>Ochrophyta</taxon>
        <taxon>Bolidophyceae</taxon>
        <taxon>Parmales</taxon>
        <taxon>Triparmaceae</taxon>
        <taxon>Triparma</taxon>
    </lineage>
</organism>